<dbReference type="Proteomes" id="UP000516117">
    <property type="component" value="Chromosome"/>
</dbReference>
<gene>
    <name evidence="1" type="ORF">H9L22_04310</name>
</gene>
<name>A0A7H0H7W9_9ACTN</name>
<evidence type="ECO:0000313" key="1">
    <source>
        <dbReference type="EMBL" id="QNP56635.1"/>
    </source>
</evidence>
<sequence length="113" mass="11109">MIVTVAPSTATPSPEGVAPVPVSAMSTASAADHSSSLTVVVSALAASTSSTETPSVVAAAVAPVVAGVLDVEASGLSAGDWAVQPAVSEATTARVAREVIRRRRMGGPLRCVV</sequence>
<proteinExistence type="predicted"/>
<dbReference type="KEGG" id="tdf:H9L22_04310"/>
<organism evidence="1 2">
    <name type="scientific">Tessaracoccus defluvii</name>
    <dbReference type="NCBI Taxonomy" id="1285901"/>
    <lineage>
        <taxon>Bacteria</taxon>
        <taxon>Bacillati</taxon>
        <taxon>Actinomycetota</taxon>
        <taxon>Actinomycetes</taxon>
        <taxon>Propionibacteriales</taxon>
        <taxon>Propionibacteriaceae</taxon>
        <taxon>Tessaracoccus</taxon>
    </lineage>
</organism>
<reference evidence="1 2" key="1">
    <citation type="submission" date="2020-08" db="EMBL/GenBank/DDBJ databases">
        <title>Genome sequence of Tessaracoccus defluvii JCM 17540T.</title>
        <authorList>
            <person name="Hyun D.-W."/>
            <person name="Bae J.-W."/>
        </authorList>
    </citation>
    <scope>NUCLEOTIDE SEQUENCE [LARGE SCALE GENOMIC DNA]</scope>
    <source>
        <strain evidence="1 2">JCM 17540</strain>
    </source>
</reference>
<keyword evidence="2" id="KW-1185">Reference proteome</keyword>
<dbReference type="RefSeq" id="WP_187721735.1">
    <property type="nucleotide sequence ID" value="NZ_CP060789.1"/>
</dbReference>
<evidence type="ECO:0000313" key="2">
    <source>
        <dbReference type="Proteomes" id="UP000516117"/>
    </source>
</evidence>
<dbReference type="AlphaFoldDB" id="A0A7H0H7W9"/>
<accession>A0A7H0H7W9</accession>
<dbReference type="EMBL" id="CP060789">
    <property type="protein sequence ID" value="QNP56635.1"/>
    <property type="molecule type" value="Genomic_DNA"/>
</dbReference>
<protein>
    <submittedName>
        <fullName evidence="1">Uncharacterized protein</fullName>
    </submittedName>
</protein>